<dbReference type="Proteomes" id="UP000557688">
    <property type="component" value="Unassembled WGS sequence"/>
</dbReference>
<dbReference type="PROSITE" id="PS51257">
    <property type="entry name" value="PROKAR_LIPOPROTEIN"/>
    <property type="match status" value="1"/>
</dbReference>
<name>A0A850NS05_9PROT</name>
<evidence type="ECO:0000313" key="1">
    <source>
        <dbReference type="EMBL" id="MBB3174126.1"/>
    </source>
</evidence>
<sequence length="140" mass="14356">MSVRPPLLAGLLLLAGCTIDDPNVDPGEGNPAATAMFNGTYNGSVAMGDTPDPRCAAGTGPITLHVENGIVRLHHHHAKHEMTGPLTADGRFVLGGPNTSRLLAGTITGSTLLGTETVTSGRMNAQAGLTCSYTIHATRS</sequence>
<evidence type="ECO:0000313" key="2">
    <source>
        <dbReference type="EMBL" id="NVN30596.1"/>
    </source>
</evidence>
<dbReference type="EMBL" id="JABXXQ010000180">
    <property type="protein sequence ID" value="NVN30596.1"/>
    <property type="molecule type" value="Genomic_DNA"/>
</dbReference>
<proteinExistence type="predicted"/>
<dbReference type="Proteomes" id="UP000565205">
    <property type="component" value="Unassembled WGS sequence"/>
</dbReference>
<dbReference type="AlphaFoldDB" id="A0A850NS05"/>
<evidence type="ECO:0000313" key="3">
    <source>
        <dbReference type="Proteomes" id="UP000557688"/>
    </source>
</evidence>
<protein>
    <recommendedName>
        <fullName evidence="5">Lipoprotein</fullName>
    </recommendedName>
</protein>
<evidence type="ECO:0008006" key="5">
    <source>
        <dbReference type="Google" id="ProtNLM"/>
    </source>
</evidence>
<reference evidence="1 3" key="2">
    <citation type="submission" date="2020-08" db="EMBL/GenBank/DDBJ databases">
        <title>Genomic Encyclopedia of Type Strains, Phase III (KMG-III): the genomes of soil and plant-associated and newly described type strains.</title>
        <authorList>
            <person name="Whitman W."/>
        </authorList>
    </citation>
    <scope>NUCLEOTIDE SEQUENCE [LARGE SCALE GENOMIC DNA]</scope>
    <source>
        <strain evidence="1 3">CECT 8088</strain>
    </source>
</reference>
<dbReference type="RefSeq" id="WP_176624256.1">
    <property type="nucleotide sequence ID" value="NZ_JABXXQ010000180.1"/>
</dbReference>
<comment type="caution">
    <text evidence="2">The sequence shown here is derived from an EMBL/GenBank/DDBJ whole genome shotgun (WGS) entry which is preliminary data.</text>
</comment>
<organism evidence="2 4">
    <name type="scientific">Endobacter medicaginis</name>
    <dbReference type="NCBI Taxonomy" id="1181271"/>
    <lineage>
        <taxon>Bacteria</taxon>
        <taxon>Pseudomonadati</taxon>
        <taxon>Pseudomonadota</taxon>
        <taxon>Alphaproteobacteria</taxon>
        <taxon>Acetobacterales</taxon>
        <taxon>Acetobacteraceae</taxon>
        <taxon>Endobacter</taxon>
    </lineage>
</organism>
<gene>
    <name evidence="1" type="ORF">FHR90_001962</name>
    <name evidence="2" type="ORF">HUK83_09675</name>
</gene>
<evidence type="ECO:0000313" key="4">
    <source>
        <dbReference type="Proteomes" id="UP000565205"/>
    </source>
</evidence>
<accession>A0A850NS05</accession>
<keyword evidence="3" id="KW-1185">Reference proteome</keyword>
<reference evidence="2 4" key="1">
    <citation type="submission" date="2020-06" db="EMBL/GenBank/DDBJ databases">
        <title>Description of novel acetic acid bacteria.</title>
        <authorList>
            <person name="Sombolestani A."/>
        </authorList>
    </citation>
    <scope>NUCLEOTIDE SEQUENCE [LARGE SCALE GENOMIC DNA]</scope>
    <source>
        <strain evidence="2 4">LMG 26838</strain>
    </source>
</reference>
<dbReference type="EMBL" id="JACHXV010000006">
    <property type="protein sequence ID" value="MBB3174126.1"/>
    <property type="molecule type" value="Genomic_DNA"/>
</dbReference>